<reference evidence="1 2" key="1">
    <citation type="submission" date="2017-11" db="EMBL/GenBank/DDBJ databases">
        <title>Bacillus camelliae sp. nov., isolated from pu'er tea.</title>
        <authorList>
            <person name="Niu L."/>
        </authorList>
    </citation>
    <scope>NUCLEOTIDE SEQUENCE [LARGE SCALE GENOMIC DNA]</scope>
    <source>
        <strain evidence="1 2">7578-1</strain>
    </source>
</reference>
<evidence type="ECO:0000313" key="2">
    <source>
        <dbReference type="Proteomes" id="UP000233440"/>
    </source>
</evidence>
<gene>
    <name evidence="1" type="ORF">CWO92_18545</name>
</gene>
<dbReference type="GO" id="GO:0006281">
    <property type="term" value="P:DNA repair"/>
    <property type="evidence" value="ECO:0007669"/>
    <property type="project" value="InterPro"/>
</dbReference>
<dbReference type="OrthoDB" id="2395342at2"/>
<keyword evidence="2" id="KW-1185">Reference proteome</keyword>
<dbReference type="GO" id="GO:0006310">
    <property type="term" value="P:DNA recombination"/>
    <property type="evidence" value="ECO:0007669"/>
    <property type="project" value="InterPro"/>
</dbReference>
<dbReference type="AlphaFoldDB" id="A0A2N3LG78"/>
<comment type="caution">
    <text evidence="1">The sequence shown here is derived from an EMBL/GenBank/DDBJ whole genome shotgun (WGS) entry which is preliminary data.</text>
</comment>
<accession>A0A2N3LG78</accession>
<name>A0A2N3LG78_9BACI</name>
<dbReference type="RefSeq" id="WP_101355705.1">
    <property type="nucleotide sequence ID" value="NZ_PIQO01000017.1"/>
</dbReference>
<organism evidence="1 2">
    <name type="scientific">Heyndrickxia camelliae</name>
    <dbReference type="NCBI Taxonomy" id="1707093"/>
    <lineage>
        <taxon>Bacteria</taxon>
        <taxon>Bacillati</taxon>
        <taxon>Bacillota</taxon>
        <taxon>Bacilli</taxon>
        <taxon>Bacillales</taxon>
        <taxon>Bacillaceae</taxon>
        <taxon>Heyndrickxia</taxon>
    </lineage>
</organism>
<dbReference type="SUPFAM" id="SSF103084">
    <property type="entry name" value="Holliday junction resolvase RusA"/>
    <property type="match status" value="1"/>
</dbReference>
<proteinExistence type="predicted"/>
<dbReference type="Proteomes" id="UP000233440">
    <property type="component" value="Unassembled WGS sequence"/>
</dbReference>
<evidence type="ECO:0000313" key="1">
    <source>
        <dbReference type="EMBL" id="PKR83565.1"/>
    </source>
</evidence>
<sequence length="189" mass="22434">MRVELTLPLPTSINKLYINQFGWNPKTKTRMPTGKRIMSKDGVKVKNEIQNEAIKQLAAQDWDYEWTKTNYIYQDCYIYMNRLGRDDNNLFKLLNDSLEKIIYDNDSRVLTRTQRILIDSENPRIHLIISQTPHRGIFESEIHMNEFENKCRSCKRYKRNCSVLKKAKEGRIQEEIDGDFACSKYSEIN</sequence>
<dbReference type="Gene3D" id="3.30.1330.70">
    <property type="entry name" value="Holliday junction resolvase RusA"/>
    <property type="match status" value="1"/>
</dbReference>
<dbReference type="InterPro" id="IPR036614">
    <property type="entry name" value="RusA-like_sf"/>
</dbReference>
<dbReference type="EMBL" id="PIQO01000017">
    <property type="protein sequence ID" value="PKR83565.1"/>
    <property type="molecule type" value="Genomic_DNA"/>
</dbReference>
<dbReference type="GO" id="GO:0000287">
    <property type="term" value="F:magnesium ion binding"/>
    <property type="evidence" value="ECO:0007669"/>
    <property type="project" value="InterPro"/>
</dbReference>
<protein>
    <submittedName>
        <fullName evidence="1">Uncharacterized protein</fullName>
    </submittedName>
</protein>